<evidence type="ECO:0000313" key="3">
    <source>
        <dbReference type="WBParaSite" id="SVE_0521500.1"/>
    </source>
</evidence>
<evidence type="ECO:0000313" key="2">
    <source>
        <dbReference type="Proteomes" id="UP000035680"/>
    </source>
</evidence>
<dbReference type="Proteomes" id="UP000035680">
    <property type="component" value="Unassembled WGS sequence"/>
</dbReference>
<feature type="compositionally biased region" description="Basic and acidic residues" evidence="1">
    <location>
        <begin position="10"/>
        <end position="19"/>
    </location>
</feature>
<organism evidence="2 3">
    <name type="scientific">Strongyloides venezuelensis</name>
    <name type="common">Threadworm</name>
    <dbReference type="NCBI Taxonomy" id="75913"/>
    <lineage>
        <taxon>Eukaryota</taxon>
        <taxon>Metazoa</taxon>
        <taxon>Ecdysozoa</taxon>
        <taxon>Nematoda</taxon>
        <taxon>Chromadorea</taxon>
        <taxon>Rhabditida</taxon>
        <taxon>Tylenchina</taxon>
        <taxon>Panagrolaimomorpha</taxon>
        <taxon>Strongyloidoidea</taxon>
        <taxon>Strongyloididae</taxon>
        <taxon>Strongyloides</taxon>
    </lineage>
</organism>
<keyword evidence="2" id="KW-1185">Reference proteome</keyword>
<reference evidence="2" key="1">
    <citation type="submission" date="2014-07" db="EMBL/GenBank/DDBJ databases">
        <authorList>
            <person name="Martin A.A"/>
            <person name="De Silva N."/>
        </authorList>
    </citation>
    <scope>NUCLEOTIDE SEQUENCE</scope>
</reference>
<reference evidence="3" key="2">
    <citation type="submission" date="2015-08" db="UniProtKB">
        <authorList>
            <consortium name="WormBaseParasite"/>
        </authorList>
    </citation>
    <scope>IDENTIFICATION</scope>
</reference>
<feature type="region of interest" description="Disordered" evidence="1">
    <location>
        <begin position="73"/>
        <end position="93"/>
    </location>
</feature>
<feature type="region of interest" description="Disordered" evidence="1">
    <location>
        <begin position="1"/>
        <end position="34"/>
    </location>
</feature>
<evidence type="ECO:0000256" key="1">
    <source>
        <dbReference type="SAM" id="MobiDB-lite"/>
    </source>
</evidence>
<dbReference type="AlphaFoldDB" id="A0A0K0F8R5"/>
<sequence>MFSPVFKIPDLLKQEEQKKSPKIQEPPSFEKNSKWPSCWKYVNKEEIPPSNFDLNFDEPDITTLKMLAEEAIEKEPKVEMDEDDDSDSTSLTKSEYFDERLKNNCIGKRINQRNSSTLDEDMRVDGSFIIDVVGGSVKIEKYILRKNLKFDPLTCDMKILFQKDVYFQWQQVTANTFRSVVHLKTRKLGISNMECCDNIVTKQSNINSDAKVKVQFATLPTTINYFNRNKPYLYQQKNITLKHIELKTKEKKDIYRID</sequence>
<protein>
    <submittedName>
        <fullName evidence="3">Uncharacterized protein</fullName>
    </submittedName>
</protein>
<name>A0A0K0F8R5_STRVS</name>
<proteinExistence type="predicted"/>
<dbReference type="WBParaSite" id="SVE_0521500.1">
    <property type="protein sequence ID" value="SVE_0521500.1"/>
    <property type="gene ID" value="SVE_0521500"/>
</dbReference>
<accession>A0A0K0F8R5</accession>